<protein>
    <submittedName>
        <fullName evidence="4">MurNAc alpha-1-phosphate uridylyltransferase</fullName>
        <ecNumber evidence="4">2.7.7.-</ecNumber>
    </submittedName>
</protein>
<dbReference type="PANTHER" id="PTHR43584:SF8">
    <property type="entry name" value="N-ACETYLMURAMATE ALPHA-1-PHOSPHATE URIDYLYLTRANSFERASE"/>
    <property type="match status" value="1"/>
</dbReference>
<dbReference type="SUPFAM" id="SSF53448">
    <property type="entry name" value="Nucleotide-diphospho-sugar transferases"/>
    <property type="match status" value="1"/>
</dbReference>
<dbReference type="EMBL" id="JBEPLS010000002">
    <property type="protein sequence ID" value="MET3603065.1"/>
    <property type="molecule type" value="Genomic_DNA"/>
</dbReference>
<evidence type="ECO:0000313" key="5">
    <source>
        <dbReference type="Proteomes" id="UP001549111"/>
    </source>
</evidence>
<feature type="domain" description="Nucleotidyl transferase" evidence="3">
    <location>
        <begin position="13"/>
        <end position="149"/>
    </location>
</feature>
<dbReference type="Pfam" id="PF00483">
    <property type="entry name" value="NTP_transferase"/>
    <property type="match status" value="1"/>
</dbReference>
<keyword evidence="1 4" id="KW-0808">Transferase</keyword>
<dbReference type="EC" id="2.7.7.-" evidence="4"/>
<dbReference type="PANTHER" id="PTHR43584">
    <property type="entry name" value="NUCLEOTIDYL TRANSFERASE"/>
    <property type="match status" value="1"/>
</dbReference>
<dbReference type="CDD" id="cd06422">
    <property type="entry name" value="NTP_transferase_like_1"/>
    <property type="match status" value="1"/>
</dbReference>
<evidence type="ECO:0000259" key="3">
    <source>
        <dbReference type="Pfam" id="PF00483"/>
    </source>
</evidence>
<organism evidence="4 5">
    <name type="scientific">Sphaerotilus sulfidivorans</name>
    <dbReference type="NCBI Taxonomy" id="639200"/>
    <lineage>
        <taxon>Bacteria</taxon>
        <taxon>Pseudomonadati</taxon>
        <taxon>Pseudomonadota</taxon>
        <taxon>Betaproteobacteria</taxon>
        <taxon>Burkholderiales</taxon>
        <taxon>Sphaerotilaceae</taxon>
        <taxon>Sphaerotilus</taxon>
    </lineage>
</organism>
<sequence length="236" mass="25476">MNTPQRPTLPPRAIVLAAGRGERMRPLTDTTPKPLLPVFGRPLIEWHLLALAAGGVREVVINTAWLEERFPEVLGDGSRFGLSIRWSHEGRDFGGALETGGGIATVQDWLCEDGREAFWVVSGDIWAPEFRFAPEAVARFVDSGHDAHLWVVPNPPYHPGGDFDHEGGRATYANLALMRPSVCAGLPKGRRAALGRLLIDGVAAGRISLETWPGRWENVGTPAQLAALQGDSAPAA</sequence>
<comment type="caution">
    <text evidence="4">The sequence shown here is derived from an EMBL/GenBank/DDBJ whole genome shotgun (WGS) entry which is preliminary data.</text>
</comment>
<evidence type="ECO:0000256" key="1">
    <source>
        <dbReference type="ARBA" id="ARBA00022679"/>
    </source>
</evidence>
<gene>
    <name evidence="4" type="ORF">ABIC99_000849</name>
</gene>
<accession>A0ABV2IJG1</accession>
<dbReference type="InterPro" id="IPR005835">
    <property type="entry name" value="NTP_transferase_dom"/>
</dbReference>
<dbReference type="InterPro" id="IPR050065">
    <property type="entry name" value="GlmU-like"/>
</dbReference>
<dbReference type="Proteomes" id="UP001549111">
    <property type="component" value="Unassembled WGS sequence"/>
</dbReference>
<reference evidence="4 5" key="1">
    <citation type="submission" date="2024-06" db="EMBL/GenBank/DDBJ databases">
        <title>Genomic Encyclopedia of Type Strains, Phase IV (KMG-IV): sequencing the most valuable type-strain genomes for metagenomic binning, comparative biology and taxonomic classification.</title>
        <authorList>
            <person name="Goeker M."/>
        </authorList>
    </citation>
    <scope>NUCLEOTIDE SEQUENCE [LARGE SCALE GENOMIC DNA]</scope>
    <source>
        <strain evidence="4 5">D-501</strain>
    </source>
</reference>
<keyword evidence="5" id="KW-1185">Reference proteome</keyword>
<dbReference type="RefSeq" id="WP_259373204.1">
    <property type="nucleotide sequence ID" value="NZ_JACCPY010000007.1"/>
</dbReference>
<keyword evidence="2 4" id="KW-0548">Nucleotidyltransferase</keyword>
<evidence type="ECO:0000256" key="2">
    <source>
        <dbReference type="ARBA" id="ARBA00022695"/>
    </source>
</evidence>
<proteinExistence type="predicted"/>
<dbReference type="GO" id="GO:0016779">
    <property type="term" value="F:nucleotidyltransferase activity"/>
    <property type="evidence" value="ECO:0007669"/>
    <property type="project" value="UniProtKB-KW"/>
</dbReference>
<evidence type="ECO:0000313" key="4">
    <source>
        <dbReference type="EMBL" id="MET3603065.1"/>
    </source>
</evidence>
<dbReference type="Gene3D" id="3.90.550.10">
    <property type="entry name" value="Spore Coat Polysaccharide Biosynthesis Protein SpsA, Chain A"/>
    <property type="match status" value="1"/>
</dbReference>
<name>A0ABV2IJG1_9BURK</name>
<dbReference type="InterPro" id="IPR029044">
    <property type="entry name" value="Nucleotide-diphossugar_trans"/>
</dbReference>